<dbReference type="VEuPathDB" id="VectorBase:HLOH_058284"/>
<reference evidence="2 3" key="1">
    <citation type="journal article" date="2020" name="Cell">
        <title>Large-Scale Comparative Analyses of Tick Genomes Elucidate Their Genetic Diversity and Vector Capacities.</title>
        <authorList>
            <consortium name="Tick Genome and Microbiome Consortium (TIGMIC)"/>
            <person name="Jia N."/>
            <person name="Wang J."/>
            <person name="Shi W."/>
            <person name="Du L."/>
            <person name="Sun Y."/>
            <person name="Zhan W."/>
            <person name="Jiang J.F."/>
            <person name="Wang Q."/>
            <person name="Zhang B."/>
            <person name="Ji P."/>
            <person name="Bell-Sakyi L."/>
            <person name="Cui X.M."/>
            <person name="Yuan T.T."/>
            <person name="Jiang B.G."/>
            <person name="Yang W.F."/>
            <person name="Lam T.T."/>
            <person name="Chang Q.C."/>
            <person name="Ding S.J."/>
            <person name="Wang X.J."/>
            <person name="Zhu J.G."/>
            <person name="Ruan X.D."/>
            <person name="Zhao L."/>
            <person name="Wei J.T."/>
            <person name="Ye R.Z."/>
            <person name="Que T.C."/>
            <person name="Du C.H."/>
            <person name="Zhou Y.H."/>
            <person name="Cheng J.X."/>
            <person name="Dai P.F."/>
            <person name="Guo W.B."/>
            <person name="Han X.H."/>
            <person name="Huang E.J."/>
            <person name="Li L.F."/>
            <person name="Wei W."/>
            <person name="Gao Y.C."/>
            <person name="Liu J.Z."/>
            <person name="Shao H.Z."/>
            <person name="Wang X."/>
            <person name="Wang C.C."/>
            <person name="Yang T.C."/>
            <person name="Huo Q.B."/>
            <person name="Li W."/>
            <person name="Chen H.Y."/>
            <person name="Chen S.E."/>
            <person name="Zhou L.G."/>
            <person name="Ni X.B."/>
            <person name="Tian J.H."/>
            <person name="Sheng Y."/>
            <person name="Liu T."/>
            <person name="Pan Y.S."/>
            <person name="Xia L.Y."/>
            <person name="Li J."/>
            <person name="Zhao F."/>
            <person name="Cao W.C."/>
        </authorList>
    </citation>
    <scope>NUCLEOTIDE SEQUENCE [LARGE SCALE GENOMIC DNA]</scope>
    <source>
        <strain evidence="2">HaeL-2018</strain>
    </source>
</reference>
<keyword evidence="3" id="KW-1185">Reference proteome</keyword>
<feature type="region of interest" description="Disordered" evidence="1">
    <location>
        <begin position="40"/>
        <end position="96"/>
    </location>
</feature>
<protein>
    <submittedName>
        <fullName evidence="2">Uncharacterized protein</fullName>
    </submittedName>
</protein>
<evidence type="ECO:0000256" key="1">
    <source>
        <dbReference type="SAM" id="MobiDB-lite"/>
    </source>
</evidence>
<evidence type="ECO:0000313" key="2">
    <source>
        <dbReference type="EMBL" id="KAH9364830.1"/>
    </source>
</evidence>
<dbReference type="EMBL" id="JABSTR010000002">
    <property type="protein sequence ID" value="KAH9364830.1"/>
    <property type="molecule type" value="Genomic_DNA"/>
</dbReference>
<sequence>MPAPRVLAADVFHPSYEGVAIMDSHIRQLCFNSSSPHWADGASVPAPRTDPSASHQIDSLPVVSKPLISRPDHRDSEPTIPQDSSPEAQPPAITSAPICHPQDCVLSSPQSLVLETEPVKCPIPCYASQCADAPPNPPPGHAEEPVSATESSPNGGIVHPQERLRSSPQSVPARPGTHHPTCARHSDSSAAAPASPTHPTGNPAEPSSDRGSSLQGFATPPGLPTSSDPSVTSSATEAPRYQLRKYADVAKPSSQK</sequence>
<name>A0A9J6FEV8_HAELO</name>
<feature type="region of interest" description="Disordered" evidence="1">
    <location>
        <begin position="134"/>
        <end position="256"/>
    </location>
</feature>
<dbReference type="AlphaFoldDB" id="A0A9J6FEV8"/>
<feature type="compositionally biased region" description="Polar residues" evidence="1">
    <location>
        <begin position="224"/>
        <end position="236"/>
    </location>
</feature>
<organism evidence="2 3">
    <name type="scientific">Haemaphysalis longicornis</name>
    <name type="common">Bush tick</name>
    <dbReference type="NCBI Taxonomy" id="44386"/>
    <lineage>
        <taxon>Eukaryota</taxon>
        <taxon>Metazoa</taxon>
        <taxon>Ecdysozoa</taxon>
        <taxon>Arthropoda</taxon>
        <taxon>Chelicerata</taxon>
        <taxon>Arachnida</taxon>
        <taxon>Acari</taxon>
        <taxon>Parasitiformes</taxon>
        <taxon>Ixodida</taxon>
        <taxon>Ixodoidea</taxon>
        <taxon>Ixodidae</taxon>
        <taxon>Haemaphysalinae</taxon>
        <taxon>Haemaphysalis</taxon>
    </lineage>
</organism>
<dbReference type="Proteomes" id="UP000821853">
    <property type="component" value="Chromosome 10"/>
</dbReference>
<evidence type="ECO:0000313" key="3">
    <source>
        <dbReference type="Proteomes" id="UP000821853"/>
    </source>
</evidence>
<accession>A0A9J6FEV8</accession>
<comment type="caution">
    <text evidence="2">The sequence shown here is derived from an EMBL/GenBank/DDBJ whole genome shotgun (WGS) entry which is preliminary data.</text>
</comment>
<gene>
    <name evidence="2" type="ORF">HPB48_011154</name>
</gene>
<proteinExistence type="predicted"/>